<proteinExistence type="inferred from homology"/>
<sequence>MAKPTKISIAIIGAGIAGPVFALQILSHPTLRKLYHPIIYEKLPSPQGASEITSNTNIRSSYAAGAAVALTSNALHPLYELDLRDALHDISAETTSINIWRCWNGAKSSETDSPGPYKWYNIIRNPGWKAELGTNLRVVERRDLQRILLERYRELGGEVVWSKKLQKVEASIALNSLDLIFEDGSLVNTDLLVGGDGNWSLVRKFIIEQQWPKELQNRWAPDFPFCSGIYGVCDKIEGLEGKGNDPGDTHWMLLDQGMTSTWALPDGKMFWTLSLPETHPPERSVEQGSPVSRSLYGVDISCGGYSFESTAGILQSHESVFHPFAGTYGAIFRDSSCIVRAPLWHKVWDVSEIGSDNAVVIGDASRAMLPSSGQGACFAIEDATVLANCLLNSSPQDSGHPDFKDSIAEYVRLRVPRSKRMATQSYWAGVVGLGARFWWRWIRDLGSAWLPLGGDPKV</sequence>
<comment type="similarity">
    <text evidence="1">Belongs to the paxM FAD-dependent monooxygenase family.</text>
</comment>
<dbReference type="Proteomes" id="UP001595075">
    <property type="component" value="Unassembled WGS sequence"/>
</dbReference>
<reference evidence="4 5" key="1">
    <citation type="journal article" date="2024" name="Commun. Biol.">
        <title>Comparative genomic analysis of thermophilic fungi reveals convergent evolutionary adaptations and gene losses.</title>
        <authorList>
            <person name="Steindorff A.S."/>
            <person name="Aguilar-Pontes M.V."/>
            <person name="Robinson A.J."/>
            <person name="Andreopoulos B."/>
            <person name="LaButti K."/>
            <person name="Kuo A."/>
            <person name="Mondo S."/>
            <person name="Riley R."/>
            <person name="Otillar R."/>
            <person name="Haridas S."/>
            <person name="Lipzen A."/>
            <person name="Grimwood J."/>
            <person name="Schmutz J."/>
            <person name="Clum A."/>
            <person name="Reid I.D."/>
            <person name="Moisan M.C."/>
            <person name="Butler G."/>
            <person name="Nguyen T.T.M."/>
            <person name="Dewar K."/>
            <person name="Conant G."/>
            <person name="Drula E."/>
            <person name="Henrissat B."/>
            <person name="Hansel C."/>
            <person name="Singer S."/>
            <person name="Hutchinson M.I."/>
            <person name="de Vries R.P."/>
            <person name="Natvig D.O."/>
            <person name="Powell A.J."/>
            <person name="Tsang A."/>
            <person name="Grigoriev I.V."/>
        </authorList>
    </citation>
    <scope>NUCLEOTIDE SEQUENCE [LARGE SCALE GENOMIC DNA]</scope>
    <source>
        <strain evidence="4 5">CBS 494.80</strain>
    </source>
</reference>
<accession>A0ABR4C406</accession>
<dbReference type="Gene3D" id="3.50.50.60">
    <property type="entry name" value="FAD/NAD(P)-binding domain"/>
    <property type="match status" value="1"/>
</dbReference>
<evidence type="ECO:0000313" key="5">
    <source>
        <dbReference type="Proteomes" id="UP001595075"/>
    </source>
</evidence>
<dbReference type="PANTHER" id="PTHR13789">
    <property type="entry name" value="MONOOXYGENASE"/>
    <property type="match status" value="1"/>
</dbReference>
<gene>
    <name evidence="4" type="ORF">VTL71DRAFT_3777</name>
</gene>
<evidence type="ECO:0000313" key="4">
    <source>
        <dbReference type="EMBL" id="KAL2064640.1"/>
    </source>
</evidence>
<evidence type="ECO:0000256" key="2">
    <source>
        <dbReference type="ARBA" id="ARBA00023002"/>
    </source>
</evidence>
<comment type="caution">
    <text evidence="4">The sequence shown here is derived from an EMBL/GenBank/DDBJ whole genome shotgun (WGS) entry which is preliminary data.</text>
</comment>
<dbReference type="EMBL" id="JAZHXI010000013">
    <property type="protein sequence ID" value="KAL2064640.1"/>
    <property type="molecule type" value="Genomic_DNA"/>
</dbReference>
<protein>
    <recommendedName>
        <fullName evidence="6">FAD-binding domain-containing protein</fullName>
    </recommendedName>
</protein>
<organism evidence="4 5">
    <name type="scientific">Oculimacula yallundae</name>
    <dbReference type="NCBI Taxonomy" id="86028"/>
    <lineage>
        <taxon>Eukaryota</taxon>
        <taxon>Fungi</taxon>
        <taxon>Dikarya</taxon>
        <taxon>Ascomycota</taxon>
        <taxon>Pezizomycotina</taxon>
        <taxon>Leotiomycetes</taxon>
        <taxon>Helotiales</taxon>
        <taxon>Ploettnerulaceae</taxon>
        <taxon>Oculimacula</taxon>
    </lineage>
</organism>
<dbReference type="PANTHER" id="PTHR13789:SF309">
    <property type="entry name" value="PUTATIVE (AFU_ORTHOLOGUE AFUA_6G14510)-RELATED"/>
    <property type="match status" value="1"/>
</dbReference>
<name>A0ABR4C406_9HELO</name>
<evidence type="ECO:0000256" key="3">
    <source>
        <dbReference type="ARBA" id="ARBA00023033"/>
    </source>
</evidence>
<dbReference type="InterPro" id="IPR036188">
    <property type="entry name" value="FAD/NAD-bd_sf"/>
</dbReference>
<dbReference type="SUPFAM" id="SSF51905">
    <property type="entry name" value="FAD/NAD(P)-binding domain"/>
    <property type="match status" value="1"/>
</dbReference>
<dbReference type="InterPro" id="IPR050493">
    <property type="entry name" value="FAD-dep_Monooxygenase_BioMet"/>
</dbReference>
<keyword evidence="5" id="KW-1185">Reference proteome</keyword>
<evidence type="ECO:0000256" key="1">
    <source>
        <dbReference type="ARBA" id="ARBA00007992"/>
    </source>
</evidence>
<dbReference type="PRINTS" id="PR00420">
    <property type="entry name" value="RNGMNOXGNASE"/>
</dbReference>
<keyword evidence="3" id="KW-0503">Monooxygenase</keyword>
<evidence type="ECO:0008006" key="6">
    <source>
        <dbReference type="Google" id="ProtNLM"/>
    </source>
</evidence>
<keyword evidence="2" id="KW-0560">Oxidoreductase</keyword>